<organism evidence="1 2">
    <name type="scientific">Sinorhizobium phage ort11</name>
    <dbReference type="NCBI Taxonomy" id="2599764"/>
    <lineage>
        <taxon>Viruses</taxon>
        <taxon>Duplodnaviria</taxon>
        <taxon>Heunggongvirae</taxon>
        <taxon>Uroviricota</taxon>
        <taxon>Caudoviricetes</taxon>
        <taxon>Schitoviridae</taxon>
        <taxon>Huelvavirus</taxon>
        <taxon>Huelvavirus ort11</taxon>
    </lineage>
</organism>
<gene>
    <name evidence="1" type="ORF">Smphiort11_014</name>
</gene>
<accession>A0A5C2H5H1</accession>
<dbReference type="Proteomes" id="UP000322838">
    <property type="component" value="Segment"/>
</dbReference>
<dbReference type="EMBL" id="MN228696">
    <property type="protein sequence ID" value="QEP29812.1"/>
    <property type="molecule type" value="Genomic_DNA"/>
</dbReference>
<evidence type="ECO:0000313" key="2">
    <source>
        <dbReference type="Proteomes" id="UP000322838"/>
    </source>
</evidence>
<keyword evidence="2" id="KW-1185">Reference proteome</keyword>
<sequence>MHSVIKSLEHHTIEKLKGNDEHFFLKTLSFEQMQLLHAWLSCHADRPQNEIIIDRAMAPEWLLMILAGQKINAIKEVRRRLEFEVIYENTHYDKGAKIQPGLKNAKNFVEAMIECIVPDNSVAEFINISE</sequence>
<proteinExistence type="predicted"/>
<reference evidence="2" key="1">
    <citation type="submission" date="2019-07" db="EMBL/GenBank/DDBJ databases">
        <authorList>
            <person name="Cubo M.T."/>
            <person name="Espuny M.D.R."/>
            <person name="Balsanelli E."/>
        </authorList>
    </citation>
    <scope>NUCLEOTIDE SEQUENCE [LARGE SCALE GENOMIC DNA]</scope>
</reference>
<protein>
    <submittedName>
        <fullName evidence="1">Uncharacterized protein</fullName>
    </submittedName>
</protein>
<name>A0A5C2H5H1_9CAUD</name>
<evidence type="ECO:0000313" key="1">
    <source>
        <dbReference type="EMBL" id="QEP29812.1"/>
    </source>
</evidence>